<dbReference type="Pfam" id="PF01817">
    <property type="entry name" value="CM_2"/>
    <property type="match status" value="1"/>
</dbReference>
<dbReference type="EC" id="5.4.99.5" evidence="1"/>
<accession>A0ABQ5U2A9</accession>
<dbReference type="InterPro" id="IPR036979">
    <property type="entry name" value="CM_dom_sf"/>
</dbReference>
<sequence length="276" mass="30115">MRAEIDRLDDELLGVLEKRVSIVSDIAAAKKDDGRSLAFRPGREAQVLRRILETHSSDLPGAVIARIWREMISAVCRLQKPHRVSVTAPEKSVGYWDLARSHFGSATPMSLHVSPTVVLREVSTDPATLGVLPWMNAEKDSWWVHLAQGGETVPKILAALPFSPNQGGAFEDLNALVIGQSQPEPSGNDTSLMVLVTSEEVSRARLNDIIGKADLPGHCIDSRSPEVEEGDWLHLFEMPEFVSDDDERLSRLMALAGEGAIKVVILGAYAVPLSEA</sequence>
<dbReference type="SUPFAM" id="SSF48600">
    <property type="entry name" value="Chorismate mutase II"/>
    <property type="match status" value="1"/>
</dbReference>
<evidence type="ECO:0000313" key="3">
    <source>
        <dbReference type="EMBL" id="GLQ05305.1"/>
    </source>
</evidence>
<evidence type="ECO:0000256" key="1">
    <source>
        <dbReference type="ARBA" id="ARBA00012404"/>
    </source>
</evidence>
<reference evidence="3" key="2">
    <citation type="submission" date="2023-01" db="EMBL/GenBank/DDBJ databases">
        <title>Draft genome sequence of Sneathiella chinensis strain NBRC 103408.</title>
        <authorList>
            <person name="Sun Q."/>
            <person name="Mori K."/>
        </authorList>
    </citation>
    <scope>NUCLEOTIDE SEQUENCE</scope>
    <source>
        <strain evidence="3">NBRC 103408</strain>
    </source>
</reference>
<evidence type="ECO:0000313" key="4">
    <source>
        <dbReference type="Proteomes" id="UP001161409"/>
    </source>
</evidence>
<comment type="caution">
    <text evidence="3">The sequence shown here is derived from an EMBL/GenBank/DDBJ whole genome shotgun (WGS) entry which is preliminary data.</text>
</comment>
<proteinExistence type="predicted"/>
<feature type="domain" description="Chorismate mutase" evidence="2">
    <location>
        <begin position="1"/>
        <end position="83"/>
    </location>
</feature>
<gene>
    <name evidence="3" type="ORF">GCM10007924_05260</name>
</gene>
<dbReference type="InterPro" id="IPR036263">
    <property type="entry name" value="Chorismate_II_sf"/>
</dbReference>
<dbReference type="SMART" id="SM00830">
    <property type="entry name" value="CM_2"/>
    <property type="match status" value="1"/>
</dbReference>
<dbReference type="Proteomes" id="UP001161409">
    <property type="component" value="Unassembled WGS sequence"/>
</dbReference>
<evidence type="ECO:0000259" key="2">
    <source>
        <dbReference type="PROSITE" id="PS51168"/>
    </source>
</evidence>
<keyword evidence="4" id="KW-1185">Reference proteome</keyword>
<dbReference type="InterPro" id="IPR002701">
    <property type="entry name" value="CM_II_prokaryot"/>
</dbReference>
<reference evidence="3" key="1">
    <citation type="journal article" date="2014" name="Int. J. Syst. Evol. Microbiol.">
        <title>Complete genome of a new Firmicutes species belonging to the dominant human colonic microbiota ('Ruminococcus bicirculans') reveals two chromosomes and a selective capacity to utilize plant glucans.</title>
        <authorList>
            <consortium name="NISC Comparative Sequencing Program"/>
            <person name="Wegmann U."/>
            <person name="Louis P."/>
            <person name="Goesmann A."/>
            <person name="Henrissat B."/>
            <person name="Duncan S.H."/>
            <person name="Flint H.J."/>
        </authorList>
    </citation>
    <scope>NUCLEOTIDE SEQUENCE</scope>
    <source>
        <strain evidence="3">NBRC 103408</strain>
    </source>
</reference>
<dbReference type="Gene3D" id="1.20.59.10">
    <property type="entry name" value="Chorismate mutase"/>
    <property type="match status" value="1"/>
</dbReference>
<dbReference type="EMBL" id="BSNF01000001">
    <property type="protein sequence ID" value="GLQ05305.1"/>
    <property type="molecule type" value="Genomic_DNA"/>
</dbReference>
<organism evidence="3 4">
    <name type="scientific">Sneathiella chinensis</name>
    <dbReference type="NCBI Taxonomy" id="349750"/>
    <lineage>
        <taxon>Bacteria</taxon>
        <taxon>Pseudomonadati</taxon>
        <taxon>Pseudomonadota</taxon>
        <taxon>Alphaproteobacteria</taxon>
        <taxon>Sneathiellales</taxon>
        <taxon>Sneathiellaceae</taxon>
        <taxon>Sneathiella</taxon>
    </lineage>
</organism>
<dbReference type="PROSITE" id="PS51168">
    <property type="entry name" value="CHORISMATE_MUT_2"/>
    <property type="match status" value="1"/>
</dbReference>
<protein>
    <recommendedName>
        <fullName evidence="1">chorismate mutase</fullName>
        <ecNumber evidence="1">5.4.99.5</ecNumber>
    </recommendedName>
</protein>
<name>A0ABQ5U2A9_9PROT</name>